<dbReference type="GO" id="GO:0006096">
    <property type="term" value="P:glycolytic process"/>
    <property type="evidence" value="ECO:0007669"/>
    <property type="project" value="UniProtKB-UniPathway"/>
</dbReference>
<feature type="domain" description="BPG-independent PGAM N-terminal" evidence="10">
    <location>
        <begin position="84"/>
        <end position="298"/>
    </location>
</feature>
<evidence type="ECO:0000259" key="10">
    <source>
        <dbReference type="Pfam" id="PF06415"/>
    </source>
</evidence>
<organism evidence="11">
    <name type="scientific">marine metagenome</name>
    <dbReference type="NCBI Taxonomy" id="408172"/>
    <lineage>
        <taxon>unclassified sequences</taxon>
        <taxon>metagenomes</taxon>
        <taxon>ecological metagenomes</taxon>
    </lineage>
</organism>
<dbReference type="Pfam" id="PF01676">
    <property type="entry name" value="Metalloenzyme"/>
    <property type="match status" value="1"/>
</dbReference>
<dbReference type="AlphaFoldDB" id="A0A381N616"/>
<dbReference type="PANTHER" id="PTHR31637">
    <property type="entry name" value="2,3-BISPHOSPHOGLYCERATE-INDEPENDENT PHOSPHOGLYCERATE MUTASE"/>
    <property type="match status" value="1"/>
</dbReference>
<feature type="domain" description="Metalloenzyme" evidence="9">
    <location>
        <begin position="7"/>
        <end position="501"/>
    </location>
</feature>
<dbReference type="InterPro" id="IPR005995">
    <property type="entry name" value="Pgm_bpd_ind"/>
</dbReference>
<dbReference type="Gene3D" id="3.40.720.10">
    <property type="entry name" value="Alkaline Phosphatase, subunit A"/>
    <property type="match status" value="1"/>
</dbReference>
<dbReference type="GO" id="GO:0030145">
    <property type="term" value="F:manganese ion binding"/>
    <property type="evidence" value="ECO:0007669"/>
    <property type="project" value="InterPro"/>
</dbReference>
<dbReference type="PANTHER" id="PTHR31637:SF0">
    <property type="entry name" value="2,3-BISPHOSPHOGLYCERATE-INDEPENDENT PHOSPHOGLYCERATE MUTASE"/>
    <property type="match status" value="1"/>
</dbReference>
<dbReference type="CDD" id="cd16010">
    <property type="entry name" value="iPGM"/>
    <property type="match status" value="1"/>
</dbReference>
<dbReference type="GO" id="GO:0005829">
    <property type="term" value="C:cytosol"/>
    <property type="evidence" value="ECO:0007669"/>
    <property type="project" value="TreeGrafter"/>
</dbReference>
<dbReference type="FunFam" id="3.40.1450.10:FF:000002">
    <property type="entry name" value="2,3-bisphosphoglycerate-independent phosphoglycerate mutase"/>
    <property type="match status" value="1"/>
</dbReference>
<comment type="similarity">
    <text evidence="3">Belongs to the BPG-independent phosphoglycerate mutase family.</text>
</comment>
<dbReference type="GO" id="GO:0006007">
    <property type="term" value="P:glucose catabolic process"/>
    <property type="evidence" value="ECO:0007669"/>
    <property type="project" value="InterPro"/>
</dbReference>
<protein>
    <recommendedName>
        <fullName evidence="4">phosphoglycerate mutase (2,3-diphosphoglycerate-independent)</fullName>
        <ecNumber evidence="4">5.4.2.12</ecNumber>
    </recommendedName>
</protein>
<dbReference type="HAMAP" id="MF_01038">
    <property type="entry name" value="GpmI"/>
    <property type="match status" value="1"/>
</dbReference>
<evidence type="ECO:0000313" key="11">
    <source>
        <dbReference type="EMBL" id="SUZ49088.1"/>
    </source>
</evidence>
<keyword evidence="7" id="KW-0464">Manganese</keyword>
<evidence type="ECO:0000259" key="9">
    <source>
        <dbReference type="Pfam" id="PF01676"/>
    </source>
</evidence>
<gene>
    <name evidence="11" type="ORF">METZ01_LOCUS1942</name>
</gene>
<dbReference type="InterPro" id="IPR006124">
    <property type="entry name" value="Metalloenzyme"/>
</dbReference>
<dbReference type="SUPFAM" id="SSF64158">
    <property type="entry name" value="2,3-Bisphosphoglycerate-independent phosphoglycerate mutase, substrate-binding domain"/>
    <property type="match status" value="1"/>
</dbReference>
<reference evidence="11" key="1">
    <citation type="submission" date="2018-05" db="EMBL/GenBank/DDBJ databases">
        <authorList>
            <person name="Lanie J.A."/>
            <person name="Ng W.-L."/>
            <person name="Kazmierczak K.M."/>
            <person name="Andrzejewski T.M."/>
            <person name="Davidsen T.M."/>
            <person name="Wayne K.J."/>
            <person name="Tettelin H."/>
            <person name="Glass J.I."/>
            <person name="Rusch D."/>
            <person name="Podicherti R."/>
            <person name="Tsui H.-C.T."/>
            <person name="Winkler M.E."/>
        </authorList>
    </citation>
    <scope>NUCLEOTIDE SEQUENCE</scope>
</reference>
<proteinExistence type="inferred from homology"/>
<dbReference type="InterPro" id="IPR011258">
    <property type="entry name" value="BPG-indep_PGM_N"/>
</dbReference>
<dbReference type="InterPro" id="IPR017850">
    <property type="entry name" value="Alkaline_phosphatase_core_sf"/>
</dbReference>
<dbReference type="UniPathway" id="UPA00109">
    <property type="reaction ID" value="UER00186"/>
</dbReference>
<evidence type="ECO:0000256" key="2">
    <source>
        <dbReference type="ARBA" id="ARBA00004798"/>
    </source>
</evidence>
<dbReference type="GO" id="GO:0004619">
    <property type="term" value="F:phosphoglycerate mutase activity"/>
    <property type="evidence" value="ECO:0007669"/>
    <property type="project" value="UniProtKB-EC"/>
</dbReference>
<evidence type="ECO:0000256" key="6">
    <source>
        <dbReference type="ARBA" id="ARBA00023152"/>
    </source>
</evidence>
<dbReference type="EC" id="5.4.2.12" evidence="4"/>
<name>A0A381N616_9ZZZZ</name>
<sequence length="515" mass="56659">MVTNLPPLVLVVLDGWGLRPEKNYNAVELASTPVYDELRERFPHASLVASGEAVGLPAEQMGNSEVGHMNLGAGRVVYQDISRIDEAIRDGTFAANENLTAAIRRCKDHHSLHLIGLVSDGGVHSHQRHLVALIERAAALDVNKVFVHALTDGRDTPPNAGLEFLAALERTMELLGVGRIASVCGRYFAMDRDQRWPRIKRAYDTIVLGKARSAYSATDLLTSSYAEGIADEFVEPASIVDSSNHQIGRMEDGDSVIFFNFRADRARQLTRAVASEGFKEFSRGRYPNLHCTTLTEYDATFGLPVVFSPQKFSNNLAEVLASHNVTNLRLAETEKYAHVTYFFNTGEERPYAGEDRLLVPSPQVPTYDLQPEMSAQGITNQLVQDIEARRHRVIICNFANADMVGHTGKLDATIEAVSTLDNCLGQIVTAVQAAGGTVVMTADHGNAELLWNQERQCPHTAHTTNTVPLLLVEGEERRGWKLRNGSLCDVAPTLLALLDIEPAAEMTGVDLRIRR</sequence>
<keyword evidence="6" id="KW-0324">Glycolysis</keyword>
<dbReference type="PIRSF" id="PIRSF001492">
    <property type="entry name" value="IPGAM"/>
    <property type="match status" value="1"/>
</dbReference>
<dbReference type="SUPFAM" id="SSF53649">
    <property type="entry name" value="Alkaline phosphatase-like"/>
    <property type="match status" value="1"/>
</dbReference>
<dbReference type="NCBIfam" id="TIGR01307">
    <property type="entry name" value="pgm_bpd_ind"/>
    <property type="match status" value="1"/>
</dbReference>
<keyword evidence="8" id="KW-0413">Isomerase</keyword>
<dbReference type="Gene3D" id="3.40.1450.10">
    <property type="entry name" value="BPG-independent phosphoglycerate mutase, domain B"/>
    <property type="match status" value="1"/>
</dbReference>
<evidence type="ECO:0000256" key="5">
    <source>
        <dbReference type="ARBA" id="ARBA00022723"/>
    </source>
</evidence>
<evidence type="ECO:0000256" key="1">
    <source>
        <dbReference type="ARBA" id="ARBA00001936"/>
    </source>
</evidence>
<comment type="cofactor">
    <cofactor evidence="1">
        <name>Mn(2+)</name>
        <dbReference type="ChEBI" id="CHEBI:29035"/>
    </cofactor>
</comment>
<evidence type="ECO:0000256" key="7">
    <source>
        <dbReference type="ARBA" id="ARBA00023211"/>
    </source>
</evidence>
<dbReference type="EMBL" id="UINC01000101">
    <property type="protein sequence ID" value="SUZ49088.1"/>
    <property type="molecule type" value="Genomic_DNA"/>
</dbReference>
<dbReference type="Pfam" id="PF06415">
    <property type="entry name" value="iPGM_N"/>
    <property type="match status" value="1"/>
</dbReference>
<evidence type="ECO:0000256" key="8">
    <source>
        <dbReference type="ARBA" id="ARBA00023235"/>
    </source>
</evidence>
<dbReference type="InterPro" id="IPR036646">
    <property type="entry name" value="PGAM_B_sf"/>
</dbReference>
<evidence type="ECO:0000256" key="4">
    <source>
        <dbReference type="ARBA" id="ARBA00012026"/>
    </source>
</evidence>
<comment type="pathway">
    <text evidence="2">Carbohydrate degradation; glycolysis; pyruvate from D-glyceraldehyde 3-phosphate: step 3/5.</text>
</comment>
<keyword evidence="5" id="KW-0479">Metal-binding</keyword>
<accession>A0A381N616</accession>
<evidence type="ECO:0000256" key="3">
    <source>
        <dbReference type="ARBA" id="ARBA00008819"/>
    </source>
</evidence>